<evidence type="ECO:0000313" key="2">
    <source>
        <dbReference type="EMBL" id="SUB28504.1"/>
    </source>
</evidence>
<organism evidence="2 4">
    <name type="scientific">Avibacterium gallinarum</name>
    <name type="common">Pasteurella gallinarum</name>
    <dbReference type="NCBI Taxonomy" id="755"/>
    <lineage>
        <taxon>Bacteria</taxon>
        <taxon>Pseudomonadati</taxon>
        <taxon>Pseudomonadota</taxon>
        <taxon>Gammaproteobacteria</taxon>
        <taxon>Pasteurellales</taxon>
        <taxon>Pasteurellaceae</taxon>
        <taxon>Avibacterium</taxon>
    </lineage>
</organism>
<evidence type="ECO:0000313" key="4">
    <source>
        <dbReference type="Proteomes" id="UP000255113"/>
    </source>
</evidence>
<dbReference type="Proteomes" id="UP000255113">
    <property type="component" value="Unassembled WGS sequence"/>
</dbReference>
<evidence type="ECO:0000259" key="1">
    <source>
        <dbReference type="Pfam" id="PF06223"/>
    </source>
</evidence>
<gene>
    <name evidence="3" type="ORF">EV689_10314</name>
    <name evidence="2" type="ORF">NCTC11188_02282</name>
</gene>
<sequence>MGKTLSEIESMPERHLQEYEQFYQEQPFGLWREDYRTAQIAYLLAAINSDPKKDSPKLTEFMPFFANQSAVENNQDFDDGSEMFLAQR</sequence>
<dbReference type="RefSeq" id="WP_423716525.1">
    <property type="nucleotide sequence ID" value="NZ_PQVJ01000018.1"/>
</dbReference>
<keyword evidence="5" id="KW-1185">Reference proteome</keyword>
<evidence type="ECO:0000313" key="3">
    <source>
        <dbReference type="EMBL" id="TDP29098.1"/>
    </source>
</evidence>
<feature type="domain" description="Minor tail T" evidence="1">
    <location>
        <begin position="13"/>
        <end position="72"/>
    </location>
</feature>
<protein>
    <submittedName>
        <fullName evidence="3">Uncharacterized protein DUF4035</fullName>
    </submittedName>
</protein>
<dbReference type="Proteomes" id="UP000294683">
    <property type="component" value="Unassembled WGS sequence"/>
</dbReference>
<accession>A0A379AZZ1</accession>
<dbReference type="AlphaFoldDB" id="A0A379AZZ1"/>
<dbReference type="Pfam" id="PF06223">
    <property type="entry name" value="Phage_tail_T"/>
    <property type="match status" value="1"/>
</dbReference>
<dbReference type="EMBL" id="SNXJ01000003">
    <property type="protein sequence ID" value="TDP29098.1"/>
    <property type="molecule type" value="Genomic_DNA"/>
</dbReference>
<proteinExistence type="predicted"/>
<reference evidence="3 5" key="2">
    <citation type="submission" date="2019-03" db="EMBL/GenBank/DDBJ databases">
        <title>Genomic Encyclopedia of Type Strains, Phase IV (KMG-IV): sequencing the most valuable type-strain genomes for metagenomic binning, comparative biology and taxonomic classification.</title>
        <authorList>
            <person name="Goeker M."/>
        </authorList>
    </citation>
    <scope>NUCLEOTIDE SEQUENCE [LARGE SCALE GENOMIC DNA]</scope>
    <source>
        <strain evidence="3 5">DSM 17481</strain>
    </source>
</reference>
<name>A0A379AZZ1_AVIGA</name>
<reference evidence="2 4" key="1">
    <citation type="submission" date="2018-06" db="EMBL/GenBank/DDBJ databases">
        <authorList>
            <consortium name="Pathogen Informatics"/>
            <person name="Doyle S."/>
        </authorList>
    </citation>
    <scope>NUCLEOTIDE SEQUENCE [LARGE SCALE GENOMIC DNA]</scope>
    <source>
        <strain evidence="2 4">NCTC11188</strain>
    </source>
</reference>
<dbReference type="InterPro" id="IPR009350">
    <property type="entry name" value="Phage_tail_T"/>
</dbReference>
<dbReference type="EMBL" id="UGSQ01000003">
    <property type="protein sequence ID" value="SUB28504.1"/>
    <property type="molecule type" value="Genomic_DNA"/>
</dbReference>
<evidence type="ECO:0000313" key="5">
    <source>
        <dbReference type="Proteomes" id="UP000294683"/>
    </source>
</evidence>